<dbReference type="InterPro" id="IPR001537">
    <property type="entry name" value="SpoU_MeTrfase"/>
</dbReference>
<dbReference type="GO" id="GO:0003723">
    <property type="term" value="F:RNA binding"/>
    <property type="evidence" value="ECO:0007669"/>
    <property type="project" value="InterPro"/>
</dbReference>
<accession>E6W470</accession>
<dbReference type="EMBL" id="CP002432">
    <property type="protein sequence ID" value="ADU67034.1"/>
    <property type="molecule type" value="Genomic_DNA"/>
</dbReference>
<dbReference type="GO" id="GO:0006396">
    <property type="term" value="P:RNA processing"/>
    <property type="evidence" value="ECO:0007669"/>
    <property type="project" value="InterPro"/>
</dbReference>
<organism evidence="4 5">
    <name type="scientific">Desulfurispirillum indicum (strain ATCC BAA-1389 / DSM 22839 / S5)</name>
    <dbReference type="NCBI Taxonomy" id="653733"/>
    <lineage>
        <taxon>Bacteria</taxon>
        <taxon>Pseudomonadati</taxon>
        <taxon>Chrysiogenota</taxon>
        <taxon>Chrysiogenia</taxon>
        <taxon>Chrysiogenales</taxon>
        <taxon>Chrysiogenaceae</taxon>
        <taxon>Desulfurispirillum</taxon>
    </lineage>
</organism>
<dbReference type="Gene3D" id="3.40.1280.10">
    <property type="match status" value="1"/>
</dbReference>
<evidence type="ECO:0000256" key="1">
    <source>
        <dbReference type="ARBA" id="ARBA00022603"/>
    </source>
</evidence>
<dbReference type="GO" id="GO:0032259">
    <property type="term" value="P:methylation"/>
    <property type="evidence" value="ECO:0007669"/>
    <property type="project" value="UniProtKB-KW"/>
</dbReference>
<dbReference type="SUPFAM" id="SSF55315">
    <property type="entry name" value="L30e-like"/>
    <property type="match status" value="1"/>
</dbReference>
<dbReference type="CDD" id="cd18095">
    <property type="entry name" value="SpoU-like_rRNA-MTase"/>
    <property type="match status" value="1"/>
</dbReference>
<protein>
    <submittedName>
        <fullName evidence="4">tRNA/rRNA methyltransferase (SpoU)</fullName>
    </submittedName>
</protein>
<dbReference type="KEGG" id="din:Selin_2318"/>
<dbReference type="InterPro" id="IPR051259">
    <property type="entry name" value="rRNA_Methyltransferase"/>
</dbReference>
<reference evidence="4 5" key="1">
    <citation type="submission" date="2010-12" db="EMBL/GenBank/DDBJ databases">
        <title>Complete sequence of Desulfurispirillum indicum S5.</title>
        <authorList>
            <consortium name="US DOE Joint Genome Institute"/>
            <person name="Lucas S."/>
            <person name="Copeland A."/>
            <person name="Lapidus A."/>
            <person name="Cheng J.-F."/>
            <person name="Goodwin L."/>
            <person name="Pitluck S."/>
            <person name="Chertkov O."/>
            <person name="Held B."/>
            <person name="Detter J.C."/>
            <person name="Han C."/>
            <person name="Tapia R."/>
            <person name="Land M."/>
            <person name="Hauser L."/>
            <person name="Kyrpides N."/>
            <person name="Ivanova N."/>
            <person name="Mikhailova N."/>
            <person name="Haggblom M."/>
            <person name="Rauschenbach I."/>
            <person name="Bini E."/>
            <person name="Woyke T."/>
        </authorList>
    </citation>
    <scope>NUCLEOTIDE SEQUENCE [LARGE SCALE GENOMIC DNA]</scope>
    <source>
        <strain evidence="5">ATCC BAA-1389 / DSM 22839 / S5</strain>
    </source>
</reference>
<dbReference type="InterPro" id="IPR029028">
    <property type="entry name" value="Alpha/beta_knot_MTases"/>
</dbReference>
<keyword evidence="5" id="KW-1185">Reference proteome</keyword>
<dbReference type="Pfam" id="PF00588">
    <property type="entry name" value="SpoU_methylase"/>
    <property type="match status" value="1"/>
</dbReference>
<name>E6W470_DESIS</name>
<dbReference type="PANTHER" id="PTHR43191">
    <property type="entry name" value="RRNA METHYLTRANSFERASE 3"/>
    <property type="match status" value="1"/>
</dbReference>
<dbReference type="InParanoid" id="E6W470"/>
<dbReference type="STRING" id="653733.Selin_2318"/>
<gene>
    <name evidence="4" type="ordered locus">Selin_2318</name>
</gene>
<evidence type="ECO:0000313" key="4">
    <source>
        <dbReference type="EMBL" id="ADU67034.1"/>
    </source>
</evidence>
<dbReference type="Proteomes" id="UP000002572">
    <property type="component" value="Chromosome"/>
</dbReference>
<dbReference type="InterPro" id="IPR029064">
    <property type="entry name" value="Ribosomal_eL30-like_sf"/>
</dbReference>
<dbReference type="PANTHER" id="PTHR43191:SF2">
    <property type="entry name" value="RRNA METHYLTRANSFERASE 3, MITOCHONDRIAL"/>
    <property type="match status" value="1"/>
</dbReference>
<sequence length="248" mass="26911">MKLITSPANPTYRQLLRLLQARGIRKYQQALVSGEKIVRELLASGSPEVLALVSSSRHENIEGLNAVSRLVLEPELFRQLDVCGTDFPLVLVRCAQPVEWAGSLPVGTCVALAFQDPENVGSVLRSSVAFGVRDILLLEQCASPFLPKAIRASAGAVFHCRFFAGPRLEDIFHLPYPGQIVSLSAEGKPLAETVFSDPTMLVPGIEGAGIPARWREQSVSIPMDAGVESLNAAVATSIVLYHMAQRRR</sequence>
<evidence type="ECO:0000313" key="5">
    <source>
        <dbReference type="Proteomes" id="UP000002572"/>
    </source>
</evidence>
<dbReference type="InterPro" id="IPR029026">
    <property type="entry name" value="tRNA_m1G_MTases_N"/>
</dbReference>
<proteinExistence type="predicted"/>
<dbReference type="eggNOG" id="COG0566">
    <property type="taxonomic scope" value="Bacteria"/>
</dbReference>
<dbReference type="HOGENOM" id="CLU_021322_3_2_0"/>
<dbReference type="GO" id="GO:0008173">
    <property type="term" value="F:RNA methyltransferase activity"/>
    <property type="evidence" value="ECO:0007669"/>
    <property type="project" value="InterPro"/>
</dbReference>
<dbReference type="Gene3D" id="3.30.1330.30">
    <property type="match status" value="1"/>
</dbReference>
<feature type="domain" description="tRNA/rRNA methyltransferase SpoU type" evidence="3">
    <location>
        <begin position="113"/>
        <end position="241"/>
    </location>
</feature>
<dbReference type="SUPFAM" id="SSF75217">
    <property type="entry name" value="alpha/beta knot"/>
    <property type="match status" value="1"/>
</dbReference>
<keyword evidence="1 4" id="KW-0489">Methyltransferase</keyword>
<evidence type="ECO:0000256" key="2">
    <source>
        <dbReference type="ARBA" id="ARBA00022679"/>
    </source>
</evidence>
<dbReference type="RefSeq" id="WP_013506908.1">
    <property type="nucleotide sequence ID" value="NC_014836.1"/>
</dbReference>
<dbReference type="AlphaFoldDB" id="E6W470"/>
<keyword evidence="2 4" id="KW-0808">Transferase</keyword>
<evidence type="ECO:0000259" key="3">
    <source>
        <dbReference type="Pfam" id="PF00588"/>
    </source>
</evidence>